<proteinExistence type="predicted"/>
<feature type="compositionally biased region" description="Acidic residues" evidence="1">
    <location>
        <begin position="101"/>
        <end position="152"/>
    </location>
</feature>
<dbReference type="Proteomes" id="UP000676336">
    <property type="component" value="Unassembled WGS sequence"/>
</dbReference>
<name>A0A8S2N230_9BILA</name>
<evidence type="ECO:0000313" key="3">
    <source>
        <dbReference type="EMBL" id="CAF3985934.1"/>
    </source>
</evidence>
<evidence type="ECO:0000256" key="1">
    <source>
        <dbReference type="SAM" id="MobiDB-lite"/>
    </source>
</evidence>
<dbReference type="InterPro" id="IPR039754">
    <property type="entry name" value="Esf1"/>
</dbReference>
<comment type="caution">
    <text evidence="3">The sequence shown here is derived from an EMBL/GenBank/DDBJ whole genome shotgun (WGS) entry which is preliminary data.</text>
</comment>
<feature type="region of interest" description="Disordered" evidence="1">
    <location>
        <begin position="51"/>
        <end position="152"/>
    </location>
</feature>
<reference evidence="3" key="1">
    <citation type="submission" date="2021-02" db="EMBL/GenBank/DDBJ databases">
        <authorList>
            <person name="Nowell W R."/>
        </authorList>
    </citation>
    <scope>NUCLEOTIDE SEQUENCE</scope>
</reference>
<feature type="compositionally biased region" description="Acidic residues" evidence="1">
    <location>
        <begin position="74"/>
        <end position="90"/>
    </location>
</feature>
<accession>A0A8S2N230</accession>
<dbReference type="InterPro" id="IPR056750">
    <property type="entry name" value="RRM_ESF1"/>
</dbReference>
<dbReference type="AlphaFoldDB" id="A0A8S2N230"/>
<feature type="non-terminal residue" evidence="3">
    <location>
        <position position="1"/>
    </location>
</feature>
<dbReference type="PANTHER" id="PTHR12202">
    <property type="entry name" value="ESF1 HOMOLOG"/>
    <property type="match status" value="1"/>
</dbReference>
<dbReference type="GO" id="GO:0006364">
    <property type="term" value="P:rRNA processing"/>
    <property type="evidence" value="ECO:0007669"/>
    <property type="project" value="InterPro"/>
</dbReference>
<dbReference type="Pfam" id="PF25121">
    <property type="entry name" value="RRM_ESF1"/>
    <property type="match status" value="1"/>
</dbReference>
<dbReference type="GO" id="GO:0003723">
    <property type="term" value="F:RNA binding"/>
    <property type="evidence" value="ECO:0007669"/>
    <property type="project" value="TreeGrafter"/>
</dbReference>
<dbReference type="PANTHER" id="PTHR12202:SF0">
    <property type="entry name" value="ESF1 HOMOLOG"/>
    <property type="match status" value="1"/>
</dbReference>
<protein>
    <recommendedName>
        <fullName evidence="2">ESF1 RRM domain-containing protein</fullName>
    </recommendedName>
</protein>
<gene>
    <name evidence="3" type="ORF">SMN809_LOCUS11124</name>
</gene>
<evidence type="ECO:0000259" key="2">
    <source>
        <dbReference type="Pfam" id="PF25121"/>
    </source>
</evidence>
<dbReference type="EMBL" id="CAJOBI010003950">
    <property type="protein sequence ID" value="CAF3985934.1"/>
    <property type="molecule type" value="Genomic_DNA"/>
</dbReference>
<organism evidence="3 4">
    <name type="scientific">Rotaria magnacalcarata</name>
    <dbReference type="NCBI Taxonomy" id="392030"/>
    <lineage>
        <taxon>Eukaryota</taxon>
        <taxon>Metazoa</taxon>
        <taxon>Spiralia</taxon>
        <taxon>Gnathifera</taxon>
        <taxon>Rotifera</taxon>
        <taxon>Eurotatoria</taxon>
        <taxon>Bdelloidea</taxon>
        <taxon>Philodinida</taxon>
        <taxon>Philodinidae</taxon>
        <taxon>Rotaria</taxon>
    </lineage>
</organism>
<feature type="domain" description="ESF1 RRM" evidence="2">
    <location>
        <begin position="165"/>
        <end position="220"/>
    </location>
</feature>
<sequence>MDELKKDTRFAHITKDPRFRPVAKNEKKLKIDRRFASMFSDPKFKLKYTVDKRGRPLVKEHTTRDDMNKFYHLDEDESSSTSSDEEEEEEKSIKKKKSTDDEQLDELLESDDTDDDEEKEDNDNDEEDDQKSSSSEEDEEIPEVDDGIEWNEFDDKCTRSDEISHRLAICNMDWDRVRAIDIFTLLNSWKPPEGVIKSVTIYPSEYGLKQMEIEKKFGPLPGTTK</sequence>
<feature type="compositionally biased region" description="Basic and acidic residues" evidence="1">
    <location>
        <begin position="51"/>
        <end position="73"/>
    </location>
</feature>
<evidence type="ECO:0000313" key="4">
    <source>
        <dbReference type="Proteomes" id="UP000676336"/>
    </source>
</evidence>